<dbReference type="EMBL" id="LSYV01000037">
    <property type="protein sequence ID" value="KXZ47278.1"/>
    <property type="molecule type" value="Genomic_DNA"/>
</dbReference>
<dbReference type="OrthoDB" id="536615at2759"/>
<organism evidence="2 3">
    <name type="scientific">Gonium pectorale</name>
    <name type="common">Green alga</name>
    <dbReference type="NCBI Taxonomy" id="33097"/>
    <lineage>
        <taxon>Eukaryota</taxon>
        <taxon>Viridiplantae</taxon>
        <taxon>Chlorophyta</taxon>
        <taxon>core chlorophytes</taxon>
        <taxon>Chlorophyceae</taxon>
        <taxon>CS clade</taxon>
        <taxon>Chlamydomonadales</taxon>
        <taxon>Volvocaceae</taxon>
        <taxon>Gonium</taxon>
    </lineage>
</organism>
<keyword evidence="1" id="KW-1133">Transmembrane helix</keyword>
<dbReference type="AlphaFoldDB" id="A0A150GBS3"/>
<protein>
    <submittedName>
        <fullName evidence="2">Uncharacterized protein</fullName>
    </submittedName>
</protein>
<sequence length="167" mass="17567">MASSSTIVMGLVALVFCTWSVSLAGIASIQDKCEPGWSTALSGIAGFSSGLPCMRLFRYYWFIVSLEAVLIFGLAGALAAGAFAKTRSAWLGLFCVGTLLYIQMTNTFLTMQSQTDDSTDSIKHRVRTMVAGSIMTATVNCFLIIALGTTEEAAPAEAAVAEKAAAV</sequence>
<evidence type="ECO:0000256" key="1">
    <source>
        <dbReference type="SAM" id="Phobius"/>
    </source>
</evidence>
<name>A0A150GBS3_GONPE</name>
<feature type="transmembrane region" description="Helical" evidence="1">
    <location>
        <begin position="7"/>
        <end position="29"/>
    </location>
</feature>
<evidence type="ECO:0000313" key="3">
    <source>
        <dbReference type="Proteomes" id="UP000075714"/>
    </source>
</evidence>
<dbReference type="Proteomes" id="UP000075714">
    <property type="component" value="Unassembled WGS sequence"/>
</dbReference>
<keyword evidence="1" id="KW-0812">Transmembrane</keyword>
<feature type="transmembrane region" description="Helical" evidence="1">
    <location>
        <begin position="89"/>
        <end position="109"/>
    </location>
</feature>
<evidence type="ECO:0000313" key="2">
    <source>
        <dbReference type="EMBL" id="KXZ47278.1"/>
    </source>
</evidence>
<accession>A0A150GBS3</accession>
<keyword evidence="3" id="KW-1185">Reference proteome</keyword>
<feature type="transmembrane region" description="Helical" evidence="1">
    <location>
        <begin position="60"/>
        <end position="83"/>
    </location>
</feature>
<feature type="transmembrane region" description="Helical" evidence="1">
    <location>
        <begin position="130"/>
        <end position="148"/>
    </location>
</feature>
<comment type="caution">
    <text evidence="2">The sequence shown here is derived from an EMBL/GenBank/DDBJ whole genome shotgun (WGS) entry which is preliminary data.</text>
</comment>
<gene>
    <name evidence="2" type="ORF">GPECTOR_36g13</name>
</gene>
<keyword evidence="1" id="KW-0472">Membrane</keyword>
<proteinExistence type="predicted"/>
<reference evidence="3" key="1">
    <citation type="journal article" date="2016" name="Nat. Commun.">
        <title>The Gonium pectorale genome demonstrates co-option of cell cycle regulation during the evolution of multicellularity.</title>
        <authorList>
            <person name="Hanschen E.R."/>
            <person name="Marriage T.N."/>
            <person name="Ferris P.J."/>
            <person name="Hamaji T."/>
            <person name="Toyoda A."/>
            <person name="Fujiyama A."/>
            <person name="Neme R."/>
            <person name="Noguchi H."/>
            <person name="Minakuchi Y."/>
            <person name="Suzuki M."/>
            <person name="Kawai-Toyooka H."/>
            <person name="Smith D.R."/>
            <person name="Sparks H."/>
            <person name="Anderson J."/>
            <person name="Bakaric R."/>
            <person name="Luria V."/>
            <person name="Karger A."/>
            <person name="Kirschner M.W."/>
            <person name="Durand P.M."/>
            <person name="Michod R.E."/>
            <person name="Nozaki H."/>
            <person name="Olson B.J."/>
        </authorList>
    </citation>
    <scope>NUCLEOTIDE SEQUENCE [LARGE SCALE GENOMIC DNA]</scope>
    <source>
        <strain evidence="3">NIES-2863</strain>
    </source>
</reference>